<accession>J3MIY5</accession>
<feature type="region of interest" description="Disordered" evidence="1">
    <location>
        <begin position="22"/>
        <end position="67"/>
    </location>
</feature>
<evidence type="ECO:0000313" key="2">
    <source>
        <dbReference type="EnsemblPlants" id="OB07G13670.1"/>
    </source>
</evidence>
<dbReference type="Gramene" id="OB07G13670.1">
    <property type="protein sequence ID" value="OB07G13670.1"/>
    <property type="gene ID" value="OB07G13670"/>
</dbReference>
<dbReference type="InterPro" id="IPR009069">
    <property type="entry name" value="Cys_alpha_HP_mot_SF"/>
</dbReference>
<dbReference type="EnsemblPlants" id="OB07G13670.1">
    <property type="protein sequence ID" value="OB07G13670.1"/>
    <property type="gene ID" value="OB07G13670"/>
</dbReference>
<dbReference type="PANTHER" id="PTHR36856">
    <property type="entry name" value="OS07G0175200 PROTEIN"/>
    <property type="match status" value="1"/>
</dbReference>
<dbReference type="Proteomes" id="UP000006038">
    <property type="component" value="Chromosome 7"/>
</dbReference>
<reference evidence="2" key="2">
    <citation type="submission" date="2013-04" db="UniProtKB">
        <authorList>
            <consortium name="EnsemblPlants"/>
        </authorList>
    </citation>
    <scope>IDENTIFICATION</scope>
</reference>
<dbReference type="eggNOG" id="ENOG502SD14">
    <property type="taxonomic scope" value="Eukaryota"/>
</dbReference>
<evidence type="ECO:0000313" key="3">
    <source>
        <dbReference type="Proteomes" id="UP000006038"/>
    </source>
</evidence>
<keyword evidence="3" id="KW-1185">Reference proteome</keyword>
<feature type="compositionally biased region" description="Basic residues" evidence="1">
    <location>
        <begin position="25"/>
        <end position="38"/>
    </location>
</feature>
<evidence type="ECO:0000256" key="1">
    <source>
        <dbReference type="SAM" id="MobiDB-lite"/>
    </source>
</evidence>
<feature type="compositionally biased region" description="Gly residues" evidence="1">
    <location>
        <begin position="49"/>
        <end position="61"/>
    </location>
</feature>
<dbReference type="HOGENOM" id="CLU_2127482_0_0_1"/>
<organism evidence="2">
    <name type="scientific">Oryza brachyantha</name>
    <name type="common">malo sina</name>
    <dbReference type="NCBI Taxonomy" id="4533"/>
    <lineage>
        <taxon>Eukaryota</taxon>
        <taxon>Viridiplantae</taxon>
        <taxon>Streptophyta</taxon>
        <taxon>Embryophyta</taxon>
        <taxon>Tracheophyta</taxon>
        <taxon>Spermatophyta</taxon>
        <taxon>Magnoliopsida</taxon>
        <taxon>Liliopsida</taxon>
        <taxon>Poales</taxon>
        <taxon>Poaceae</taxon>
        <taxon>BOP clade</taxon>
        <taxon>Oryzoideae</taxon>
        <taxon>Oryzeae</taxon>
        <taxon>Oryzinae</taxon>
        <taxon>Oryza</taxon>
    </lineage>
</organism>
<reference evidence="2" key="1">
    <citation type="journal article" date="2013" name="Nat. Commun.">
        <title>Whole-genome sequencing of Oryza brachyantha reveals mechanisms underlying Oryza genome evolution.</title>
        <authorList>
            <person name="Chen J."/>
            <person name="Huang Q."/>
            <person name="Gao D."/>
            <person name="Wang J."/>
            <person name="Lang Y."/>
            <person name="Liu T."/>
            <person name="Li B."/>
            <person name="Bai Z."/>
            <person name="Luis Goicoechea J."/>
            <person name="Liang C."/>
            <person name="Chen C."/>
            <person name="Zhang W."/>
            <person name="Sun S."/>
            <person name="Liao Y."/>
            <person name="Zhang X."/>
            <person name="Yang L."/>
            <person name="Song C."/>
            <person name="Wang M."/>
            <person name="Shi J."/>
            <person name="Liu G."/>
            <person name="Liu J."/>
            <person name="Zhou H."/>
            <person name="Zhou W."/>
            <person name="Yu Q."/>
            <person name="An N."/>
            <person name="Chen Y."/>
            <person name="Cai Q."/>
            <person name="Wang B."/>
            <person name="Liu B."/>
            <person name="Min J."/>
            <person name="Huang Y."/>
            <person name="Wu H."/>
            <person name="Li Z."/>
            <person name="Zhang Y."/>
            <person name="Yin Y."/>
            <person name="Song W."/>
            <person name="Jiang J."/>
            <person name="Jackson S.A."/>
            <person name="Wing R.A."/>
            <person name="Wang J."/>
            <person name="Chen M."/>
        </authorList>
    </citation>
    <scope>NUCLEOTIDE SEQUENCE [LARGE SCALE GENOMIC DNA]</scope>
    <source>
        <strain evidence="2">cv. IRGC 101232</strain>
    </source>
</reference>
<proteinExistence type="predicted"/>
<name>J3MIY5_ORYBR</name>
<dbReference type="AlphaFoldDB" id="J3MIY5"/>
<dbReference type="PANTHER" id="PTHR36856:SF1">
    <property type="entry name" value="OS07G0175200 PROTEIN"/>
    <property type="match status" value="1"/>
</dbReference>
<dbReference type="SUPFAM" id="SSF47072">
    <property type="entry name" value="Cysteine alpha-hairpin motif"/>
    <property type="match status" value="1"/>
</dbReference>
<sequence>TLAQILPGDFAFNRAAAAAACLSSRRPRPPHPSVPHHKSPMEAAAAAGAGTGGGGGGGGGKDGAKQKAAACDVEALRKCLAENKGDRSKCQEHIDAFRSSCSAATPPPRRLTPS</sequence>
<protein>
    <submittedName>
        <fullName evidence="2">Uncharacterized protein</fullName>
    </submittedName>
</protein>